<dbReference type="GO" id="GO:0005829">
    <property type="term" value="C:cytosol"/>
    <property type="evidence" value="ECO:0007669"/>
    <property type="project" value="TreeGrafter"/>
</dbReference>
<dbReference type="RefSeq" id="XP_018482720.2">
    <property type="nucleotide sequence ID" value="XM_018627218.2"/>
</dbReference>
<dbReference type="InterPro" id="IPR036047">
    <property type="entry name" value="F-box-like_dom_sf"/>
</dbReference>
<feature type="domain" description="F-box" evidence="1">
    <location>
        <begin position="37"/>
        <end position="65"/>
    </location>
</feature>
<protein>
    <submittedName>
        <fullName evidence="3">F-box/kelch-repeat protein At1g23390</fullName>
    </submittedName>
</protein>
<dbReference type="GO" id="GO:0005634">
    <property type="term" value="C:nucleus"/>
    <property type="evidence" value="ECO:0007669"/>
    <property type="project" value="TreeGrafter"/>
</dbReference>
<accession>A0A6J0NDW1</accession>
<dbReference type="InterPro" id="IPR001810">
    <property type="entry name" value="F-box_dom"/>
</dbReference>
<dbReference type="Gene3D" id="2.120.10.80">
    <property type="entry name" value="Kelch-type beta propeller"/>
    <property type="match status" value="1"/>
</dbReference>
<dbReference type="AlphaFoldDB" id="A0A6J0NDW1"/>
<dbReference type="PANTHER" id="PTHR24414">
    <property type="entry name" value="F-BOX/KELCH-REPEAT PROTEIN SKIP4"/>
    <property type="match status" value="1"/>
</dbReference>
<evidence type="ECO:0000313" key="3">
    <source>
        <dbReference type="RefSeq" id="XP_018482720.2"/>
    </source>
</evidence>
<dbReference type="SUPFAM" id="SSF117281">
    <property type="entry name" value="Kelch motif"/>
    <property type="match status" value="1"/>
</dbReference>
<gene>
    <name evidence="3" type="primary">LOC108853745</name>
</gene>
<keyword evidence="2" id="KW-1185">Reference proteome</keyword>
<reference evidence="2" key="1">
    <citation type="journal article" date="2019" name="Database">
        <title>The radish genome database (RadishGD): an integrated information resource for radish genomics.</title>
        <authorList>
            <person name="Yu H.J."/>
            <person name="Baek S."/>
            <person name="Lee Y.J."/>
            <person name="Cho A."/>
            <person name="Mun J.H."/>
        </authorList>
    </citation>
    <scope>NUCLEOTIDE SEQUENCE [LARGE SCALE GENOMIC DNA]</scope>
    <source>
        <strain evidence="2">cv. WK10039</strain>
    </source>
</reference>
<sequence>MTFPTPIVSALSKSFTKVLMENKNKKNAEEECSIDGDILASILSSLPLLDLDSACHVSKSWNRAVFFSLNRLKSTPWLFLYKQRTHPPYTMAATATAYDPKSERWIELTTASSSSPVEHVSAARSSHSTLLYALSPARFSFSLDAFHLTWRHVAPTRVWRIDPIAAVVGRRLIVAGGVCEFEDDRLAVELLDVGSGDEEEAAWERCESMPQCLSGSASSTWLSVAVSAGTMYVTEKRSGVACRFDPETKSWTELLDFSPDGCRLYSRAIGFAGNRLLMAGITGDEDDPTGIELWEVVVVPAESGKRLKFESIGSMPEECLERLRGIDSDWPLASIAFDAVGDMVYVHNAAETGEIVAAEMEGGKLCKWRTLRNADARGHAGERLIVACSDVSFSDLKRAFRDDLSFSVVAV</sequence>
<dbReference type="Pfam" id="PF00646">
    <property type="entry name" value="F-box"/>
    <property type="match status" value="1"/>
</dbReference>
<dbReference type="SUPFAM" id="SSF81383">
    <property type="entry name" value="F-box domain"/>
    <property type="match status" value="1"/>
</dbReference>
<dbReference type="InterPro" id="IPR015915">
    <property type="entry name" value="Kelch-typ_b-propeller"/>
</dbReference>
<dbReference type="InterPro" id="IPR050354">
    <property type="entry name" value="F-box/kelch-repeat_ARATH"/>
</dbReference>
<dbReference type="OrthoDB" id="1854110at2759"/>
<dbReference type="GeneID" id="108853745"/>
<reference evidence="3" key="2">
    <citation type="submission" date="2025-08" db="UniProtKB">
        <authorList>
            <consortium name="RefSeq"/>
        </authorList>
    </citation>
    <scope>IDENTIFICATION</scope>
    <source>
        <tissue evidence="3">Leaf</tissue>
    </source>
</reference>
<dbReference type="PANTHER" id="PTHR24414:SF44">
    <property type="entry name" value="F-BOX DOMAIN-CONTAINING PROTEIN"/>
    <property type="match status" value="1"/>
</dbReference>
<dbReference type="KEGG" id="rsz:108853745"/>
<organism evidence="2 3">
    <name type="scientific">Raphanus sativus</name>
    <name type="common">Radish</name>
    <name type="synonym">Raphanus raphanistrum var. sativus</name>
    <dbReference type="NCBI Taxonomy" id="3726"/>
    <lineage>
        <taxon>Eukaryota</taxon>
        <taxon>Viridiplantae</taxon>
        <taxon>Streptophyta</taxon>
        <taxon>Embryophyta</taxon>
        <taxon>Tracheophyta</taxon>
        <taxon>Spermatophyta</taxon>
        <taxon>Magnoliopsida</taxon>
        <taxon>eudicotyledons</taxon>
        <taxon>Gunneridae</taxon>
        <taxon>Pentapetalae</taxon>
        <taxon>rosids</taxon>
        <taxon>malvids</taxon>
        <taxon>Brassicales</taxon>
        <taxon>Brassicaceae</taxon>
        <taxon>Brassiceae</taxon>
        <taxon>Raphanus</taxon>
    </lineage>
</organism>
<dbReference type="GO" id="GO:0043161">
    <property type="term" value="P:proteasome-mediated ubiquitin-dependent protein catabolic process"/>
    <property type="evidence" value="ECO:0007669"/>
    <property type="project" value="TreeGrafter"/>
</dbReference>
<name>A0A6J0NDW1_RAPSA</name>
<dbReference type="Proteomes" id="UP000504610">
    <property type="component" value="Chromosome 1"/>
</dbReference>
<evidence type="ECO:0000313" key="2">
    <source>
        <dbReference type="Proteomes" id="UP000504610"/>
    </source>
</evidence>
<evidence type="ECO:0000259" key="1">
    <source>
        <dbReference type="Pfam" id="PF00646"/>
    </source>
</evidence>
<proteinExistence type="predicted"/>